<dbReference type="GO" id="GO:0046872">
    <property type="term" value="F:metal ion binding"/>
    <property type="evidence" value="ECO:0007669"/>
    <property type="project" value="UniProtKB-KW"/>
</dbReference>
<feature type="compositionally biased region" description="Low complexity" evidence="7">
    <location>
        <begin position="29"/>
        <end position="44"/>
    </location>
</feature>
<keyword evidence="3 6" id="KW-0479">Metal-binding</keyword>
<dbReference type="AlphaFoldDB" id="A0A258D1Z2"/>
<dbReference type="PROSITE" id="PS51007">
    <property type="entry name" value="CYTC"/>
    <property type="match status" value="1"/>
</dbReference>
<evidence type="ECO:0000313" key="11">
    <source>
        <dbReference type="Proteomes" id="UP000215616"/>
    </source>
</evidence>
<evidence type="ECO:0000256" key="6">
    <source>
        <dbReference type="PROSITE-ProRule" id="PRU00433"/>
    </source>
</evidence>
<dbReference type="Gene3D" id="1.10.760.10">
    <property type="entry name" value="Cytochrome c-like domain"/>
    <property type="match status" value="1"/>
</dbReference>
<dbReference type="InterPro" id="IPR002327">
    <property type="entry name" value="Cyt_c_1A/1B"/>
</dbReference>
<dbReference type="GO" id="GO:0009055">
    <property type="term" value="F:electron transfer activity"/>
    <property type="evidence" value="ECO:0007669"/>
    <property type="project" value="InterPro"/>
</dbReference>
<accession>A0A258D1Z2</accession>
<feature type="domain" description="Cytochrome c" evidence="9">
    <location>
        <begin position="61"/>
        <end position="161"/>
    </location>
</feature>
<dbReference type="GO" id="GO:0020037">
    <property type="term" value="F:heme binding"/>
    <property type="evidence" value="ECO:0007669"/>
    <property type="project" value="InterPro"/>
</dbReference>
<feature type="chain" id="PRO_5013237349" evidence="8">
    <location>
        <begin position="21"/>
        <end position="168"/>
    </location>
</feature>
<evidence type="ECO:0000256" key="3">
    <source>
        <dbReference type="ARBA" id="ARBA00022723"/>
    </source>
</evidence>
<keyword evidence="5 6" id="KW-0408">Iron</keyword>
<evidence type="ECO:0000256" key="2">
    <source>
        <dbReference type="ARBA" id="ARBA00022617"/>
    </source>
</evidence>
<dbReference type="Pfam" id="PF00034">
    <property type="entry name" value="Cytochrom_C"/>
    <property type="match status" value="1"/>
</dbReference>
<evidence type="ECO:0000259" key="9">
    <source>
        <dbReference type="PROSITE" id="PS51007"/>
    </source>
</evidence>
<sequence length="168" mass="17294">MRSLKLAAVAALCVTVSACSKDGGSSSQAPADAPTPAAAPAPTDAEKTAALAALPAPYNTGDLSNGQSKFALCRSCHTITEGGPDLTGPNLYGVFGRKAGGKEGYSYSDAVTAAGFVWDAGQLDKWLADPRGFMPGTKMTFAGIKGEKDRIDLIAYLMVETGYKPQAK</sequence>
<dbReference type="InterPro" id="IPR036909">
    <property type="entry name" value="Cyt_c-like_dom_sf"/>
</dbReference>
<keyword evidence="8" id="KW-0732">Signal</keyword>
<dbReference type="PROSITE" id="PS51257">
    <property type="entry name" value="PROKAR_LIPOPROTEIN"/>
    <property type="match status" value="1"/>
</dbReference>
<dbReference type="SUPFAM" id="SSF46626">
    <property type="entry name" value="Cytochrome c"/>
    <property type="match status" value="1"/>
</dbReference>
<reference evidence="10 11" key="1">
    <citation type="submission" date="2017-03" db="EMBL/GenBank/DDBJ databases">
        <title>Lifting the veil on microbial sulfur biogeochemistry in mining wastewaters.</title>
        <authorList>
            <person name="Kantor R.S."/>
            <person name="Colenbrander Nelson T."/>
            <person name="Marshall S."/>
            <person name="Bennett D."/>
            <person name="Apte S."/>
            <person name="Camacho D."/>
            <person name="Thomas B.C."/>
            <person name="Warren L.A."/>
            <person name="Banfield J.F."/>
        </authorList>
    </citation>
    <scope>NUCLEOTIDE SEQUENCE [LARGE SCALE GENOMIC DNA]</scope>
    <source>
        <strain evidence="10">32-67-7</strain>
    </source>
</reference>
<comment type="caution">
    <text evidence="10">The sequence shown here is derived from an EMBL/GenBank/DDBJ whole genome shotgun (WGS) entry which is preliminary data.</text>
</comment>
<dbReference type="EMBL" id="NCDQ01000221">
    <property type="protein sequence ID" value="OYX01811.1"/>
    <property type="molecule type" value="Genomic_DNA"/>
</dbReference>
<feature type="signal peptide" evidence="8">
    <location>
        <begin position="1"/>
        <end position="20"/>
    </location>
</feature>
<keyword evidence="1" id="KW-0813">Transport</keyword>
<gene>
    <name evidence="10" type="ORF">B7Z12_13340</name>
</gene>
<proteinExistence type="predicted"/>
<keyword evidence="4" id="KW-0249">Electron transport</keyword>
<protein>
    <submittedName>
        <fullName evidence="10">Cytochrome c family protein</fullName>
    </submittedName>
</protein>
<evidence type="ECO:0000256" key="8">
    <source>
        <dbReference type="SAM" id="SignalP"/>
    </source>
</evidence>
<evidence type="ECO:0000256" key="7">
    <source>
        <dbReference type="SAM" id="MobiDB-lite"/>
    </source>
</evidence>
<evidence type="ECO:0000256" key="4">
    <source>
        <dbReference type="ARBA" id="ARBA00022982"/>
    </source>
</evidence>
<name>A0A258D1Z2_CAUVI</name>
<feature type="region of interest" description="Disordered" evidence="7">
    <location>
        <begin position="21"/>
        <end position="44"/>
    </location>
</feature>
<evidence type="ECO:0000313" key="10">
    <source>
        <dbReference type="EMBL" id="OYX01811.1"/>
    </source>
</evidence>
<dbReference type="PANTHER" id="PTHR11961">
    <property type="entry name" value="CYTOCHROME C"/>
    <property type="match status" value="1"/>
</dbReference>
<keyword evidence="2 6" id="KW-0349">Heme</keyword>
<organism evidence="10 11">
    <name type="scientific">Caulobacter vibrioides</name>
    <name type="common">Caulobacter crescentus</name>
    <dbReference type="NCBI Taxonomy" id="155892"/>
    <lineage>
        <taxon>Bacteria</taxon>
        <taxon>Pseudomonadati</taxon>
        <taxon>Pseudomonadota</taxon>
        <taxon>Alphaproteobacteria</taxon>
        <taxon>Caulobacterales</taxon>
        <taxon>Caulobacteraceae</taxon>
        <taxon>Caulobacter</taxon>
    </lineage>
</organism>
<dbReference type="InterPro" id="IPR009056">
    <property type="entry name" value="Cyt_c-like_dom"/>
</dbReference>
<dbReference type="PRINTS" id="PR00604">
    <property type="entry name" value="CYTCHRMECIAB"/>
</dbReference>
<dbReference type="Proteomes" id="UP000215616">
    <property type="component" value="Unassembled WGS sequence"/>
</dbReference>
<evidence type="ECO:0000256" key="1">
    <source>
        <dbReference type="ARBA" id="ARBA00022448"/>
    </source>
</evidence>
<evidence type="ECO:0000256" key="5">
    <source>
        <dbReference type="ARBA" id="ARBA00023004"/>
    </source>
</evidence>